<dbReference type="Proteomes" id="UP000796880">
    <property type="component" value="Unassembled WGS sequence"/>
</dbReference>
<evidence type="ECO:0000256" key="4">
    <source>
        <dbReference type="ARBA" id="ARBA00023163"/>
    </source>
</evidence>
<name>A0A8K0HNE2_9ROSA</name>
<dbReference type="GO" id="GO:0045892">
    <property type="term" value="P:negative regulation of DNA-templated transcription"/>
    <property type="evidence" value="ECO:0007669"/>
    <property type="project" value="InterPro"/>
</dbReference>
<dbReference type="AlphaFoldDB" id="A0A8K0HNE2"/>
<feature type="domain" description="OVATE" evidence="6">
    <location>
        <begin position="135"/>
        <end position="195"/>
    </location>
</feature>
<gene>
    <name evidence="7" type="ORF">FNV43_RR05263</name>
</gene>
<dbReference type="PANTHER" id="PTHR34042:SF1">
    <property type="entry name" value="TRANSCRIPTION REPRESSOR OFP17"/>
    <property type="match status" value="1"/>
</dbReference>
<dbReference type="PANTHER" id="PTHR34042">
    <property type="entry name" value="TRANSCRIPTION REPRESSOR OFP17"/>
    <property type="match status" value="1"/>
</dbReference>
<dbReference type="PROSITE" id="PS51754">
    <property type="entry name" value="OVATE"/>
    <property type="match status" value="1"/>
</dbReference>
<keyword evidence="2" id="KW-0678">Repressor</keyword>
<dbReference type="InterPro" id="IPR006458">
    <property type="entry name" value="Ovate_C"/>
</dbReference>
<keyword evidence="4" id="KW-0804">Transcription</keyword>
<accession>A0A8K0HNE2</accession>
<protein>
    <recommendedName>
        <fullName evidence="6">OVATE domain-containing protein</fullName>
    </recommendedName>
</protein>
<comment type="subcellular location">
    <subcellularLocation>
        <location evidence="1">Nucleus</location>
    </subcellularLocation>
</comment>
<organism evidence="7 8">
    <name type="scientific">Rhamnella rubrinervis</name>
    <dbReference type="NCBI Taxonomy" id="2594499"/>
    <lineage>
        <taxon>Eukaryota</taxon>
        <taxon>Viridiplantae</taxon>
        <taxon>Streptophyta</taxon>
        <taxon>Embryophyta</taxon>
        <taxon>Tracheophyta</taxon>
        <taxon>Spermatophyta</taxon>
        <taxon>Magnoliopsida</taxon>
        <taxon>eudicotyledons</taxon>
        <taxon>Gunneridae</taxon>
        <taxon>Pentapetalae</taxon>
        <taxon>rosids</taxon>
        <taxon>fabids</taxon>
        <taxon>Rosales</taxon>
        <taxon>Rhamnaceae</taxon>
        <taxon>rhamnoid group</taxon>
        <taxon>Rhamneae</taxon>
        <taxon>Rhamnella</taxon>
    </lineage>
</organism>
<reference evidence="7" key="1">
    <citation type="submission" date="2020-03" db="EMBL/GenBank/DDBJ databases">
        <title>A high-quality chromosome-level genome assembly of a woody plant with both climbing and erect habits, Rhamnella rubrinervis.</title>
        <authorList>
            <person name="Lu Z."/>
            <person name="Yang Y."/>
            <person name="Zhu X."/>
            <person name="Sun Y."/>
        </authorList>
    </citation>
    <scope>NUCLEOTIDE SEQUENCE</scope>
    <source>
        <strain evidence="7">BYM</strain>
        <tissue evidence="7">Leaf</tissue>
    </source>
</reference>
<dbReference type="InterPro" id="IPR044686">
    <property type="entry name" value="OFP17"/>
</dbReference>
<dbReference type="OrthoDB" id="1871608at2759"/>
<dbReference type="GO" id="GO:0005634">
    <property type="term" value="C:nucleus"/>
    <property type="evidence" value="ECO:0007669"/>
    <property type="project" value="UniProtKB-SubCell"/>
</dbReference>
<evidence type="ECO:0000256" key="2">
    <source>
        <dbReference type="ARBA" id="ARBA00022491"/>
    </source>
</evidence>
<evidence type="ECO:0000256" key="5">
    <source>
        <dbReference type="ARBA" id="ARBA00023242"/>
    </source>
</evidence>
<keyword evidence="5" id="KW-0539">Nucleus</keyword>
<sequence>MKVKALHCFKSKLLKPCRKFFPTFKFKLKKPLFIRAFHPRHCQATQTKVRKPLKSRISVLLAALCCHRKPKEMDRLVELKSTFSDRGAPKEMDRLEKVKSFSDRGTDTVLFPSPITPAYAKPSGRAGKREEASGVDEDVEDACRSFENYLAEMIVEEGKVGDLTDVEELLHCWKSLKCPVFINLVCRFYGELCKDLFSADTGRVDSPN</sequence>
<dbReference type="EMBL" id="VOIH02000002">
    <property type="protein sequence ID" value="KAF3454815.1"/>
    <property type="molecule type" value="Genomic_DNA"/>
</dbReference>
<proteinExistence type="predicted"/>
<keyword evidence="3" id="KW-0805">Transcription regulation</keyword>
<keyword evidence="8" id="KW-1185">Reference proteome</keyword>
<evidence type="ECO:0000259" key="6">
    <source>
        <dbReference type="PROSITE" id="PS51754"/>
    </source>
</evidence>
<evidence type="ECO:0000256" key="3">
    <source>
        <dbReference type="ARBA" id="ARBA00023015"/>
    </source>
</evidence>
<evidence type="ECO:0000313" key="7">
    <source>
        <dbReference type="EMBL" id="KAF3454815.1"/>
    </source>
</evidence>
<comment type="caution">
    <text evidence="7">The sequence shown here is derived from an EMBL/GenBank/DDBJ whole genome shotgun (WGS) entry which is preliminary data.</text>
</comment>
<evidence type="ECO:0000313" key="8">
    <source>
        <dbReference type="Proteomes" id="UP000796880"/>
    </source>
</evidence>
<evidence type="ECO:0000256" key="1">
    <source>
        <dbReference type="ARBA" id="ARBA00004123"/>
    </source>
</evidence>